<dbReference type="SUPFAM" id="SSF54292">
    <property type="entry name" value="2Fe-2S ferredoxin-like"/>
    <property type="match status" value="1"/>
</dbReference>
<dbReference type="Gene3D" id="3.10.20.30">
    <property type="match status" value="1"/>
</dbReference>
<dbReference type="CDD" id="cd06185">
    <property type="entry name" value="PDR_like"/>
    <property type="match status" value="1"/>
</dbReference>
<dbReference type="AlphaFoldDB" id="A0A1B1ALX3"/>
<accession>A0A1B1ALX3</accession>
<dbReference type="SUPFAM" id="SSF63380">
    <property type="entry name" value="Riboflavin synthase domain-like"/>
    <property type="match status" value="1"/>
</dbReference>
<dbReference type="OrthoDB" id="9786134at2"/>
<dbReference type="InterPro" id="IPR006058">
    <property type="entry name" value="2Fe2S_fd_BS"/>
</dbReference>
<dbReference type="InParanoid" id="A0A1B1ALX3"/>
<dbReference type="PRINTS" id="PR00409">
    <property type="entry name" value="PHDIOXRDTASE"/>
</dbReference>
<dbReference type="InterPro" id="IPR052353">
    <property type="entry name" value="Benzoxazolinone_Detox_Enz"/>
</dbReference>
<dbReference type="EMBL" id="CP013244">
    <property type="protein sequence ID" value="ANP47572.1"/>
    <property type="molecule type" value="Genomic_DNA"/>
</dbReference>
<dbReference type="Pfam" id="PF00111">
    <property type="entry name" value="Fer2"/>
    <property type="match status" value="1"/>
</dbReference>
<dbReference type="PROSITE" id="PS00197">
    <property type="entry name" value="2FE2S_FER_1"/>
    <property type="match status" value="1"/>
</dbReference>
<dbReference type="Gene3D" id="2.40.30.10">
    <property type="entry name" value="Translation factors"/>
    <property type="match status" value="1"/>
</dbReference>
<dbReference type="InterPro" id="IPR001433">
    <property type="entry name" value="OxRdtase_FAD/NAD-bd"/>
</dbReference>
<sequence>MTKLRMRLAQIAYAARDTNIYTFTPLDGATLPPAEAGAHIDLFLRPHLVRQYSLLQPSSAPGAYVIGVKKDVSGRGGSRYVHEQLRVGDEIEISAPRNNFPLVEDAAHSVLLAGGIGITPIWAMAQRLQALGASWRLYASNRSRQDTALLAELQALPNATLHFDDESGGFLDLVAIIAAAPANTHFYCCGPAPMLAAYHAALAHLPAQFVHDEAFTLAPPPPGGDSEFIVRLARSGREIAVGADTSILDALRGNGVDTVSSCEAGVCGTCETHVIEGEVDHRDHVMSADEQAENTRMMICCSRAKSKLLVLDI</sequence>
<dbReference type="KEGG" id="cbot:ATE48_17525"/>
<evidence type="ECO:0000313" key="4">
    <source>
        <dbReference type="Proteomes" id="UP000092498"/>
    </source>
</evidence>
<name>A0A1B1ALX3_9PROT</name>
<dbReference type="InterPro" id="IPR017938">
    <property type="entry name" value="Riboflavin_synthase-like_b-brl"/>
</dbReference>
<dbReference type="InterPro" id="IPR001041">
    <property type="entry name" value="2Fe-2S_ferredoxin-type"/>
</dbReference>
<organism evidence="3 4">
    <name type="scientific">Candidatus Viadribacter manganicus</name>
    <dbReference type="NCBI Taxonomy" id="1759059"/>
    <lineage>
        <taxon>Bacteria</taxon>
        <taxon>Pseudomonadati</taxon>
        <taxon>Pseudomonadota</taxon>
        <taxon>Alphaproteobacteria</taxon>
        <taxon>Hyphomonadales</taxon>
        <taxon>Hyphomonadaceae</taxon>
        <taxon>Candidatus Viadribacter</taxon>
    </lineage>
</organism>
<dbReference type="RefSeq" id="WP_066773833.1">
    <property type="nucleotide sequence ID" value="NZ_CP013244.1"/>
</dbReference>
<proteinExistence type="predicted"/>
<evidence type="ECO:0000259" key="2">
    <source>
        <dbReference type="PROSITE" id="PS51384"/>
    </source>
</evidence>
<reference evidence="3 4" key="1">
    <citation type="submission" date="2015-11" db="EMBL/GenBank/DDBJ databases">
        <title>Whole-Genome Sequence of Candidatus Oderbacter manganicum from the National Park Lower Oder Valley, Germany.</title>
        <authorList>
            <person name="Braun B."/>
            <person name="Liere K."/>
            <person name="Szewzyk U."/>
        </authorList>
    </citation>
    <scope>NUCLEOTIDE SEQUENCE [LARGE SCALE GENOMIC DNA]</scope>
    <source>
        <strain evidence="3 4">OTSz_A_272</strain>
    </source>
</reference>
<dbReference type="Pfam" id="PF00175">
    <property type="entry name" value="NAD_binding_1"/>
    <property type="match status" value="1"/>
</dbReference>
<dbReference type="InterPro" id="IPR012675">
    <property type="entry name" value="Beta-grasp_dom_sf"/>
</dbReference>
<evidence type="ECO:0000259" key="1">
    <source>
        <dbReference type="PROSITE" id="PS51085"/>
    </source>
</evidence>
<dbReference type="FunCoup" id="A0A1B1ALX3">
    <property type="interactions" value="41"/>
</dbReference>
<gene>
    <name evidence="3" type="ORF">ATE48_17525</name>
</gene>
<dbReference type="CDD" id="cd00207">
    <property type="entry name" value="fer2"/>
    <property type="match status" value="1"/>
</dbReference>
<keyword evidence="4" id="KW-1185">Reference proteome</keyword>
<feature type="domain" description="2Fe-2S ferredoxin-type" evidence="1">
    <location>
        <begin position="228"/>
        <end position="313"/>
    </location>
</feature>
<dbReference type="InterPro" id="IPR017927">
    <property type="entry name" value="FAD-bd_FR_type"/>
</dbReference>
<evidence type="ECO:0000313" key="3">
    <source>
        <dbReference type="EMBL" id="ANP47572.1"/>
    </source>
</evidence>
<dbReference type="InterPro" id="IPR036010">
    <property type="entry name" value="2Fe-2S_ferredoxin-like_sf"/>
</dbReference>
<dbReference type="GO" id="GO:0016491">
    <property type="term" value="F:oxidoreductase activity"/>
    <property type="evidence" value="ECO:0007669"/>
    <property type="project" value="InterPro"/>
</dbReference>
<dbReference type="GO" id="GO:0051537">
    <property type="term" value="F:2 iron, 2 sulfur cluster binding"/>
    <property type="evidence" value="ECO:0007669"/>
    <property type="project" value="InterPro"/>
</dbReference>
<feature type="domain" description="FAD-binding FR-type" evidence="2">
    <location>
        <begin position="1"/>
        <end position="103"/>
    </location>
</feature>
<protein>
    <submittedName>
        <fullName evidence="3">Ferredoxin</fullName>
    </submittedName>
</protein>
<dbReference type="InterPro" id="IPR039261">
    <property type="entry name" value="FNR_nucleotide-bd"/>
</dbReference>
<dbReference type="PANTHER" id="PTHR30212:SF2">
    <property type="entry name" value="PROTEIN YIIM"/>
    <property type="match status" value="1"/>
</dbReference>
<dbReference type="SUPFAM" id="SSF52343">
    <property type="entry name" value="Ferredoxin reductase-like, C-terminal NADP-linked domain"/>
    <property type="match status" value="1"/>
</dbReference>
<dbReference type="PANTHER" id="PTHR30212">
    <property type="entry name" value="PROTEIN YIIM"/>
    <property type="match status" value="1"/>
</dbReference>
<dbReference type="Proteomes" id="UP000092498">
    <property type="component" value="Chromosome"/>
</dbReference>
<dbReference type="STRING" id="1759059.ATE48_17525"/>
<dbReference type="PROSITE" id="PS51384">
    <property type="entry name" value="FAD_FR"/>
    <property type="match status" value="1"/>
</dbReference>
<dbReference type="PROSITE" id="PS51085">
    <property type="entry name" value="2FE2S_FER_2"/>
    <property type="match status" value="1"/>
</dbReference>
<dbReference type="Gene3D" id="3.40.50.80">
    <property type="entry name" value="Nucleotide-binding domain of ferredoxin-NADP reductase (FNR) module"/>
    <property type="match status" value="1"/>
</dbReference>